<protein>
    <recommendedName>
        <fullName evidence="12">G-protein coupled receptors family 1 profile domain-containing protein</fullName>
    </recommendedName>
</protein>
<proteinExistence type="inferred from homology"/>
<dbReference type="PANTHER" id="PTHR24248:SF199">
    <property type="entry name" value="IP13425P-RELATED"/>
    <property type="match status" value="1"/>
</dbReference>
<dbReference type="InterPro" id="IPR000276">
    <property type="entry name" value="GPCR_Rhodpsn"/>
</dbReference>
<feature type="transmembrane region" description="Helical" evidence="11">
    <location>
        <begin position="306"/>
        <end position="324"/>
    </location>
</feature>
<feature type="transmembrane region" description="Helical" evidence="11">
    <location>
        <begin position="178"/>
        <end position="201"/>
    </location>
</feature>
<keyword evidence="8 10" id="KW-0675">Receptor</keyword>
<accession>A0A7M5XIY9</accession>
<feature type="domain" description="G-protein coupled receptors family 1 profile" evidence="12">
    <location>
        <begin position="157"/>
        <end position="429"/>
    </location>
</feature>
<dbReference type="CDD" id="cd00637">
    <property type="entry name" value="7tm_classA_rhodopsin-like"/>
    <property type="match status" value="1"/>
</dbReference>
<dbReference type="AlphaFoldDB" id="A0A7M5XIY9"/>
<evidence type="ECO:0000256" key="9">
    <source>
        <dbReference type="ARBA" id="ARBA00023224"/>
    </source>
</evidence>
<reference evidence="13" key="1">
    <citation type="submission" date="2021-01" db="UniProtKB">
        <authorList>
            <consortium name="EnsemblMetazoa"/>
        </authorList>
    </citation>
    <scope>IDENTIFICATION</scope>
</reference>
<evidence type="ECO:0000313" key="14">
    <source>
        <dbReference type="Proteomes" id="UP000594262"/>
    </source>
</evidence>
<evidence type="ECO:0000256" key="5">
    <source>
        <dbReference type="ARBA" id="ARBA00023040"/>
    </source>
</evidence>
<dbReference type="PANTHER" id="PTHR24248">
    <property type="entry name" value="ADRENERGIC RECEPTOR-RELATED G-PROTEIN COUPLED RECEPTOR"/>
    <property type="match status" value="1"/>
</dbReference>
<dbReference type="OrthoDB" id="6021915at2759"/>
<feature type="transmembrane region" description="Helical" evidence="11">
    <location>
        <begin position="140"/>
        <end position="166"/>
    </location>
</feature>
<keyword evidence="9 10" id="KW-0807">Transducer</keyword>
<feature type="transmembrane region" description="Helical" evidence="11">
    <location>
        <begin position="221"/>
        <end position="238"/>
    </location>
</feature>
<evidence type="ECO:0000256" key="6">
    <source>
        <dbReference type="ARBA" id="ARBA00023136"/>
    </source>
</evidence>
<dbReference type="PRINTS" id="PR00237">
    <property type="entry name" value="GPCRRHODOPSN"/>
</dbReference>
<comment type="subcellular location">
    <subcellularLocation>
        <location evidence="1">Cell membrane</location>
        <topology evidence="1">Multi-pass membrane protein</topology>
    </subcellularLocation>
</comment>
<evidence type="ECO:0000259" key="12">
    <source>
        <dbReference type="PROSITE" id="PS50262"/>
    </source>
</evidence>
<evidence type="ECO:0000256" key="10">
    <source>
        <dbReference type="RuleBase" id="RU000688"/>
    </source>
</evidence>
<evidence type="ECO:0000256" key="1">
    <source>
        <dbReference type="ARBA" id="ARBA00004651"/>
    </source>
</evidence>
<sequence>RKMINSTPSLNRFSNVSWTQIGHLNNTGNNISHRNNGSTIYNTTGIDFGLIASRFFSTPTYISQELKCCVTELFDGVDINILKSMDAMKEYMAPCSHHHNDTNVYVSDVFKFYLKSNHTKEMMECKSFHCGPQVQVTSTFAVYITILVLTFLIGVLGNSLVCAVIIKSNTLRKRATNYFLLSLAIGDLLSGLVIIPIKIFTYSKNGKFCMGQEMCRMYRNIDPFIFTTSITHLLVICIDRFIAIDKPFYYPRLFSFKNIKIMLSSIWVYALSWGFMNNVNWSTLQLQGTFQIKGYRCLRTRDQFSAYLYMIVFVVPCLIMALLYGRMWHIAMAHAKEIRKRYNNYSSQASLDKVAAHSTKKFIAARLLELKATKVICVVFGTFVVCWVPLIILVVIDTFITKVTLEGVPYKIVVEYLPLLNSSLNPFIYCFFHKDFQKGLKHILQRMAYTTALKLSLNKKRNGNELNSTCVGTS</sequence>
<dbReference type="EnsemblMetazoa" id="CLYHEMT023770.1">
    <property type="protein sequence ID" value="CLYHEMP023770.1"/>
    <property type="gene ID" value="CLYHEMG023770"/>
</dbReference>
<dbReference type="GO" id="GO:0071880">
    <property type="term" value="P:adenylate cyclase-activating adrenergic receptor signaling pathway"/>
    <property type="evidence" value="ECO:0007669"/>
    <property type="project" value="TreeGrafter"/>
</dbReference>
<name>A0A7M5XIY9_9CNID</name>
<feature type="transmembrane region" description="Helical" evidence="11">
    <location>
        <begin position="416"/>
        <end position="432"/>
    </location>
</feature>
<dbReference type="GO" id="GO:0004993">
    <property type="term" value="F:G protein-coupled serotonin receptor activity"/>
    <property type="evidence" value="ECO:0007669"/>
    <property type="project" value="UniProtKB-ARBA"/>
</dbReference>
<keyword evidence="3 10" id="KW-0812">Transmembrane</keyword>
<keyword evidence="14" id="KW-1185">Reference proteome</keyword>
<dbReference type="GO" id="GO:0043410">
    <property type="term" value="P:positive regulation of MAPK cascade"/>
    <property type="evidence" value="ECO:0007669"/>
    <property type="project" value="TreeGrafter"/>
</dbReference>
<keyword evidence="6 11" id="KW-0472">Membrane</keyword>
<dbReference type="Proteomes" id="UP000594262">
    <property type="component" value="Unplaced"/>
</dbReference>
<evidence type="ECO:0000256" key="3">
    <source>
        <dbReference type="ARBA" id="ARBA00022692"/>
    </source>
</evidence>
<keyword evidence="7" id="KW-1015">Disulfide bond</keyword>
<dbReference type="InterPro" id="IPR017452">
    <property type="entry name" value="GPCR_Rhodpsn_7TM"/>
</dbReference>
<evidence type="ECO:0000313" key="13">
    <source>
        <dbReference type="EnsemblMetazoa" id="CLYHEMP023770.1"/>
    </source>
</evidence>
<feature type="transmembrane region" description="Helical" evidence="11">
    <location>
        <begin position="375"/>
        <end position="396"/>
    </location>
</feature>
<evidence type="ECO:0000256" key="8">
    <source>
        <dbReference type="ARBA" id="ARBA00023170"/>
    </source>
</evidence>
<organism evidence="13 14">
    <name type="scientific">Clytia hemisphaerica</name>
    <dbReference type="NCBI Taxonomy" id="252671"/>
    <lineage>
        <taxon>Eukaryota</taxon>
        <taxon>Metazoa</taxon>
        <taxon>Cnidaria</taxon>
        <taxon>Hydrozoa</taxon>
        <taxon>Hydroidolina</taxon>
        <taxon>Leptothecata</taxon>
        <taxon>Obeliida</taxon>
        <taxon>Clytiidae</taxon>
        <taxon>Clytia</taxon>
    </lineage>
</organism>
<evidence type="ECO:0000256" key="7">
    <source>
        <dbReference type="ARBA" id="ARBA00023157"/>
    </source>
</evidence>
<dbReference type="SUPFAM" id="SSF81321">
    <property type="entry name" value="Family A G protein-coupled receptor-like"/>
    <property type="match status" value="1"/>
</dbReference>
<evidence type="ECO:0000256" key="11">
    <source>
        <dbReference type="SAM" id="Phobius"/>
    </source>
</evidence>
<evidence type="ECO:0000256" key="4">
    <source>
        <dbReference type="ARBA" id="ARBA00022989"/>
    </source>
</evidence>
<dbReference type="PROSITE" id="PS50262">
    <property type="entry name" value="G_PROTEIN_RECEP_F1_2"/>
    <property type="match status" value="1"/>
</dbReference>
<dbReference type="Gene3D" id="1.20.1070.10">
    <property type="entry name" value="Rhodopsin 7-helix transmembrane proteins"/>
    <property type="match status" value="1"/>
</dbReference>
<comment type="similarity">
    <text evidence="10">Belongs to the G-protein coupled receptor 1 family.</text>
</comment>
<keyword evidence="5 10" id="KW-0297">G-protein coupled receptor</keyword>
<keyword evidence="4 11" id="KW-1133">Transmembrane helix</keyword>
<evidence type="ECO:0000256" key="2">
    <source>
        <dbReference type="ARBA" id="ARBA00022475"/>
    </source>
</evidence>
<dbReference type="Pfam" id="PF00001">
    <property type="entry name" value="7tm_1"/>
    <property type="match status" value="1"/>
</dbReference>
<keyword evidence="2" id="KW-1003">Cell membrane</keyword>
<dbReference type="PROSITE" id="PS00237">
    <property type="entry name" value="G_PROTEIN_RECEP_F1_1"/>
    <property type="match status" value="1"/>
</dbReference>
<dbReference type="GO" id="GO:0005886">
    <property type="term" value="C:plasma membrane"/>
    <property type="evidence" value="ECO:0007669"/>
    <property type="project" value="UniProtKB-SubCell"/>
</dbReference>
<feature type="transmembrane region" description="Helical" evidence="11">
    <location>
        <begin position="259"/>
        <end position="276"/>
    </location>
</feature>